<keyword evidence="8" id="KW-0175">Coiled coil</keyword>
<dbReference type="EMBL" id="JBHUDG010000002">
    <property type="protein sequence ID" value="MFD1628443.1"/>
    <property type="molecule type" value="Genomic_DNA"/>
</dbReference>
<protein>
    <submittedName>
        <fullName evidence="10">TolC family protein</fullName>
    </submittedName>
</protein>
<accession>A0ABW4I835</accession>
<evidence type="ECO:0000256" key="7">
    <source>
        <dbReference type="ARBA" id="ARBA00023237"/>
    </source>
</evidence>
<gene>
    <name evidence="10" type="ORF">ACFSAH_01065</name>
</gene>
<keyword evidence="9" id="KW-0732">Signal</keyword>
<organism evidence="10 11">
    <name type="scientific">Pseudopedobacter beijingensis</name>
    <dbReference type="NCBI Taxonomy" id="1207056"/>
    <lineage>
        <taxon>Bacteria</taxon>
        <taxon>Pseudomonadati</taxon>
        <taxon>Bacteroidota</taxon>
        <taxon>Sphingobacteriia</taxon>
        <taxon>Sphingobacteriales</taxon>
        <taxon>Sphingobacteriaceae</taxon>
        <taxon>Pseudopedobacter</taxon>
    </lineage>
</organism>
<name>A0ABW4I835_9SPHI</name>
<dbReference type="InterPro" id="IPR051906">
    <property type="entry name" value="TolC-like"/>
</dbReference>
<feature type="signal peptide" evidence="9">
    <location>
        <begin position="1"/>
        <end position="21"/>
    </location>
</feature>
<comment type="subcellular location">
    <subcellularLocation>
        <location evidence="1">Cell outer membrane</location>
    </subcellularLocation>
</comment>
<evidence type="ECO:0000256" key="8">
    <source>
        <dbReference type="SAM" id="Coils"/>
    </source>
</evidence>
<evidence type="ECO:0000313" key="10">
    <source>
        <dbReference type="EMBL" id="MFD1628443.1"/>
    </source>
</evidence>
<keyword evidence="6" id="KW-0472">Membrane</keyword>
<proteinExistence type="inferred from homology"/>
<reference evidence="11" key="1">
    <citation type="journal article" date="2019" name="Int. J. Syst. Evol. Microbiol.">
        <title>The Global Catalogue of Microorganisms (GCM) 10K type strain sequencing project: providing services to taxonomists for standard genome sequencing and annotation.</title>
        <authorList>
            <consortium name="The Broad Institute Genomics Platform"/>
            <consortium name="The Broad Institute Genome Sequencing Center for Infectious Disease"/>
            <person name="Wu L."/>
            <person name="Ma J."/>
        </authorList>
    </citation>
    <scope>NUCLEOTIDE SEQUENCE [LARGE SCALE GENOMIC DNA]</scope>
    <source>
        <strain evidence="11">CCUG 53762</strain>
    </source>
</reference>
<dbReference type="Gene3D" id="1.20.1600.10">
    <property type="entry name" value="Outer membrane efflux proteins (OEP)"/>
    <property type="match status" value="1"/>
</dbReference>
<dbReference type="Proteomes" id="UP001597118">
    <property type="component" value="Unassembled WGS sequence"/>
</dbReference>
<dbReference type="Pfam" id="PF02321">
    <property type="entry name" value="OEP"/>
    <property type="match status" value="2"/>
</dbReference>
<evidence type="ECO:0000256" key="1">
    <source>
        <dbReference type="ARBA" id="ARBA00004442"/>
    </source>
</evidence>
<keyword evidence="3" id="KW-0813">Transport</keyword>
<dbReference type="SUPFAM" id="SSF56954">
    <property type="entry name" value="Outer membrane efflux proteins (OEP)"/>
    <property type="match status" value="1"/>
</dbReference>
<evidence type="ECO:0000256" key="2">
    <source>
        <dbReference type="ARBA" id="ARBA00007613"/>
    </source>
</evidence>
<evidence type="ECO:0000256" key="5">
    <source>
        <dbReference type="ARBA" id="ARBA00022692"/>
    </source>
</evidence>
<keyword evidence="11" id="KW-1185">Reference proteome</keyword>
<evidence type="ECO:0000256" key="4">
    <source>
        <dbReference type="ARBA" id="ARBA00022452"/>
    </source>
</evidence>
<keyword evidence="5" id="KW-0812">Transmembrane</keyword>
<comment type="similarity">
    <text evidence="2">Belongs to the outer membrane factor (OMF) (TC 1.B.17) family.</text>
</comment>
<evidence type="ECO:0000313" key="11">
    <source>
        <dbReference type="Proteomes" id="UP001597118"/>
    </source>
</evidence>
<sequence length="441" mass="49088">MKSIKLVITLIGLLSFSQGFAQQTLTLKEALKYAIDNNQNAKKSRLDIEGGKQKTNEVRAAALPQVNGSANLAYNPIIGQLVTDMGAFKMGRAWNSGAGIQVDQQLFNQQVFTGLKAAKVSEDYYSLNATLTEEQVIEQTANSYYQILVNKQQLSVIDTNIKNIKVIDKMITNQYNNGLAKKIDVDRIKVNLTNLETQREQLVNAVEQLEIQLKLAMGMPVNTKISLHPAELKNVNSLPLLESDINVNSRTELQLMDVQRTLLDLQRKAYVSEYYPTLALSGSYNYTTMTSTFDPFKTKSMDKGSVGYDASAIGLSLRVPIFSGLRTRSKVKQAEIDILKAEEDTKATTNALNASYENAKIQLKNSFSTIQSQRKNVKLAQEIYNSTQNNYNNGLASLTDLLDTENALTQAQNSYNQALLNYKIAEIQLIKSQGNIKTLLN</sequence>
<dbReference type="PANTHER" id="PTHR30026">
    <property type="entry name" value="OUTER MEMBRANE PROTEIN TOLC"/>
    <property type="match status" value="1"/>
</dbReference>
<dbReference type="RefSeq" id="WP_379660832.1">
    <property type="nucleotide sequence ID" value="NZ_JBHUDG010000002.1"/>
</dbReference>
<comment type="caution">
    <text evidence="10">The sequence shown here is derived from an EMBL/GenBank/DDBJ whole genome shotgun (WGS) entry which is preliminary data.</text>
</comment>
<evidence type="ECO:0000256" key="6">
    <source>
        <dbReference type="ARBA" id="ARBA00023136"/>
    </source>
</evidence>
<evidence type="ECO:0000256" key="3">
    <source>
        <dbReference type="ARBA" id="ARBA00022448"/>
    </source>
</evidence>
<keyword evidence="4" id="KW-1134">Transmembrane beta strand</keyword>
<feature type="chain" id="PRO_5046636684" evidence="9">
    <location>
        <begin position="22"/>
        <end position="441"/>
    </location>
</feature>
<dbReference type="PANTHER" id="PTHR30026:SF20">
    <property type="entry name" value="OUTER MEMBRANE PROTEIN TOLC"/>
    <property type="match status" value="1"/>
</dbReference>
<evidence type="ECO:0000256" key="9">
    <source>
        <dbReference type="SAM" id="SignalP"/>
    </source>
</evidence>
<dbReference type="InterPro" id="IPR003423">
    <property type="entry name" value="OMP_efflux"/>
</dbReference>
<keyword evidence="7" id="KW-0998">Cell outer membrane</keyword>
<feature type="coiled-coil region" evidence="8">
    <location>
        <begin position="185"/>
        <end position="219"/>
    </location>
</feature>